<dbReference type="SMART" id="SM00354">
    <property type="entry name" value="HTH_LACI"/>
    <property type="match status" value="1"/>
</dbReference>
<dbReference type="InterPro" id="IPR001761">
    <property type="entry name" value="Peripla_BP/Lac1_sug-bd_dom"/>
</dbReference>
<evidence type="ECO:0000259" key="4">
    <source>
        <dbReference type="PROSITE" id="PS50932"/>
    </source>
</evidence>
<dbReference type="PRINTS" id="PR00036">
    <property type="entry name" value="HTHLACI"/>
</dbReference>
<dbReference type="GO" id="GO:0000976">
    <property type="term" value="F:transcription cis-regulatory region binding"/>
    <property type="evidence" value="ECO:0007669"/>
    <property type="project" value="TreeGrafter"/>
</dbReference>
<dbReference type="SUPFAM" id="SSF47413">
    <property type="entry name" value="lambda repressor-like DNA-binding domains"/>
    <property type="match status" value="1"/>
</dbReference>
<dbReference type="PANTHER" id="PTHR30146">
    <property type="entry name" value="LACI-RELATED TRANSCRIPTIONAL REPRESSOR"/>
    <property type="match status" value="1"/>
</dbReference>
<dbReference type="GO" id="GO:0003700">
    <property type="term" value="F:DNA-binding transcription factor activity"/>
    <property type="evidence" value="ECO:0007669"/>
    <property type="project" value="TreeGrafter"/>
</dbReference>
<dbReference type="InterPro" id="IPR000843">
    <property type="entry name" value="HTH_LacI"/>
</dbReference>
<dbReference type="InterPro" id="IPR028082">
    <property type="entry name" value="Peripla_BP_I"/>
</dbReference>
<dbReference type="Pfam" id="PF00356">
    <property type="entry name" value="LacI"/>
    <property type="match status" value="1"/>
</dbReference>
<keyword evidence="2" id="KW-0238">DNA-binding</keyword>
<name>A0A1X6WNV7_9ENTE</name>
<dbReference type="Gene3D" id="1.10.260.40">
    <property type="entry name" value="lambda repressor-like DNA-binding domains"/>
    <property type="match status" value="1"/>
</dbReference>
<dbReference type="OrthoDB" id="9798934at2"/>
<dbReference type="RefSeq" id="WP_086951574.1">
    <property type="nucleotide sequence ID" value="NZ_FWFD01000009.1"/>
</dbReference>
<proteinExistence type="predicted"/>
<sequence length="319" mass="36770">MSIRKIAKLAGVSTSTVSRVINQHPYVKEDKRQRVLDVMAEIDYVPNQNAINLSNGKNNVIGLVVPYIRNSCYDQLVESVLEEATKQHQKVMILPTYFDQDLEKTYYTLLRDKTVDGIIVTSKTQDDTFLSELSQYGPIVTTEKTKFSSVPSVYPDRVAMFHLAFKYLSQLTQYNDIFVTVHRPKSESYSTERKMAIFSEYFPEKKEGDAFLDGLTNFEDGYKLGKQLFNQFKEPFILYGNGDEVTAGIFKASLETNYKMNRDFYLISEDNQLFSEIFSIDSLDFHLKEVGKKAVHHLLNHETTNQKIIGHFEKRQKNG</sequence>
<keyword evidence="3" id="KW-0804">Transcription</keyword>
<evidence type="ECO:0000256" key="1">
    <source>
        <dbReference type="ARBA" id="ARBA00023015"/>
    </source>
</evidence>
<evidence type="ECO:0000256" key="2">
    <source>
        <dbReference type="ARBA" id="ARBA00023125"/>
    </source>
</evidence>
<gene>
    <name evidence="5" type="ORF">FM121_07580</name>
</gene>
<keyword evidence="1" id="KW-0805">Transcription regulation</keyword>
<dbReference type="AlphaFoldDB" id="A0A1X6WNV7"/>
<protein>
    <submittedName>
        <fullName evidence="5">Ribose operon repressor</fullName>
    </submittedName>
</protein>
<dbReference type="PROSITE" id="PS50932">
    <property type="entry name" value="HTH_LACI_2"/>
    <property type="match status" value="1"/>
</dbReference>
<dbReference type="EMBL" id="FWFD01000009">
    <property type="protein sequence ID" value="SLM85947.1"/>
    <property type="molecule type" value="Genomic_DNA"/>
</dbReference>
<dbReference type="InterPro" id="IPR010982">
    <property type="entry name" value="Lambda_DNA-bd_dom_sf"/>
</dbReference>
<dbReference type="CDD" id="cd01392">
    <property type="entry name" value="HTH_LacI"/>
    <property type="match status" value="1"/>
</dbReference>
<evidence type="ECO:0000313" key="6">
    <source>
        <dbReference type="Proteomes" id="UP000195918"/>
    </source>
</evidence>
<reference evidence="6" key="1">
    <citation type="submission" date="2017-02" db="EMBL/GenBank/DDBJ databases">
        <authorList>
            <person name="Dridi B."/>
        </authorList>
    </citation>
    <scope>NUCLEOTIDE SEQUENCE [LARGE SCALE GENOMIC DNA]</scope>
    <source>
        <strain evidence="6">bH819</strain>
    </source>
</reference>
<dbReference type="Pfam" id="PF00532">
    <property type="entry name" value="Peripla_BP_1"/>
    <property type="match status" value="1"/>
</dbReference>
<dbReference type="Proteomes" id="UP000195918">
    <property type="component" value="Unassembled WGS sequence"/>
</dbReference>
<evidence type="ECO:0000256" key="3">
    <source>
        <dbReference type="ARBA" id="ARBA00023163"/>
    </source>
</evidence>
<accession>A0A1X6WNV7</accession>
<feature type="domain" description="HTH lacI-type" evidence="4">
    <location>
        <begin position="1"/>
        <end position="55"/>
    </location>
</feature>
<dbReference type="PANTHER" id="PTHR30146:SF105">
    <property type="entry name" value="CATABOLITE CONTROL PROTEIN B"/>
    <property type="match status" value="1"/>
</dbReference>
<keyword evidence="6" id="KW-1185">Reference proteome</keyword>
<organism evidence="5 6">
    <name type="scientific">Vagococcus fluvialis bH819</name>
    <dbReference type="NCBI Taxonomy" id="1255619"/>
    <lineage>
        <taxon>Bacteria</taxon>
        <taxon>Bacillati</taxon>
        <taxon>Bacillota</taxon>
        <taxon>Bacilli</taxon>
        <taxon>Lactobacillales</taxon>
        <taxon>Enterococcaceae</taxon>
        <taxon>Vagococcus</taxon>
    </lineage>
</organism>
<dbReference type="Gene3D" id="3.40.50.2300">
    <property type="match status" value="2"/>
</dbReference>
<evidence type="ECO:0000313" key="5">
    <source>
        <dbReference type="EMBL" id="SLM85947.1"/>
    </source>
</evidence>
<dbReference type="SUPFAM" id="SSF53822">
    <property type="entry name" value="Periplasmic binding protein-like I"/>
    <property type="match status" value="1"/>
</dbReference>